<dbReference type="Pfam" id="PF01497">
    <property type="entry name" value="Peripla_BP_2"/>
    <property type="match status" value="1"/>
</dbReference>
<dbReference type="EMBL" id="JACHMY010000001">
    <property type="protein sequence ID" value="MBB5841589.1"/>
    <property type="molecule type" value="Genomic_DNA"/>
</dbReference>
<comment type="similarity">
    <text evidence="1">Belongs to the bacterial solute-binding protein 8 family.</text>
</comment>
<evidence type="ECO:0000313" key="3">
    <source>
        <dbReference type="EMBL" id="MBB5841589.1"/>
    </source>
</evidence>
<dbReference type="SUPFAM" id="SSF53807">
    <property type="entry name" value="Helical backbone' metal receptor"/>
    <property type="match status" value="1"/>
</dbReference>
<sequence>MPVFVYDSGTDQPFTSGNQVPPNDIIRLAGGRNIFVDLEARWIQVSREAVTKAAPEVVIILDYGNQLAQKQLDFLKTSARNKNLPTVRNNRFFVLGYNEGISGPRITDGLEKFAAYLRDLDR</sequence>
<proteinExistence type="inferred from homology"/>
<keyword evidence="4" id="KW-1185">Reference proteome</keyword>
<dbReference type="PANTHER" id="PTHR30535:SF7">
    <property type="entry name" value="IRON(III) DICITRATE-BINDING PROTEIN"/>
    <property type="match status" value="1"/>
</dbReference>
<comment type="caution">
    <text evidence="3">The sequence shown here is derived from an EMBL/GenBank/DDBJ whole genome shotgun (WGS) entry which is preliminary data.</text>
</comment>
<dbReference type="AlphaFoldDB" id="A0A7W9MZ62"/>
<dbReference type="PANTHER" id="PTHR30535">
    <property type="entry name" value="VITAMIN B12-BINDING PROTEIN"/>
    <property type="match status" value="1"/>
</dbReference>
<gene>
    <name evidence="3" type="ORF">HDA39_008323</name>
</gene>
<dbReference type="PROSITE" id="PS50983">
    <property type="entry name" value="FE_B12_PBP"/>
    <property type="match status" value="1"/>
</dbReference>
<name>A0A7W9MZ62_9ACTN</name>
<dbReference type="Gene3D" id="3.40.50.1980">
    <property type="entry name" value="Nitrogenase molybdenum iron protein domain"/>
    <property type="match status" value="1"/>
</dbReference>
<dbReference type="InterPro" id="IPR002491">
    <property type="entry name" value="ABC_transptr_periplasmic_BD"/>
</dbReference>
<dbReference type="Proteomes" id="UP000549971">
    <property type="component" value="Unassembled WGS sequence"/>
</dbReference>
<dbReference type="RefSeq" id="WP_337926110.1">
    <property type="nucleotide sequence ID" value="NZ_JACHMY010000001.1"/>
</dbReference>
<feature type="domain" description="Fe/B12 periplasmic-binding" evidence="2">
    <location>
        <begin position="1"/>
        <end position="122"/>
    </location>
</feature>
<reference evidence="3 4" key="1">
    <citation type="submission" date="2020-08" db="EMBL/GenBank/DDBJ databases">
        <title>Sequencing the genomes of 1000 actinobacteria strains.</title>
        <authorList>
            <person name="Klenk H.-P."/>
        </authorList>
    </citation>
    <scope>NUCLEOTIDE SEQUENCE [LARGE SCALE GENOMIC DNA]</scope>
    <source>
        <strain evidence="3 4">DSM 28967</strain>
    </source>
</reference>
<evidence type="ECO:0000256" key="1">
    <source>
        <dbReference type="ARBA" id="ARBA00008814"/>
    </source>
</evidence>
<organism evidence="3 4">
    <name type="scientific">Kribbella italica</name>
    <dbReference type="NCBI Taxonomy" id="1540520"/>
    <lineage>
        <taxon>Bacteria</taxon>
        <taxon>Bacillati</taxon>
        <taxon>Actinomycetota</taxon>
        <taxon>Actinomycetes</taxon>
        <taxon>Propionibacteriales</taxon>
        <taxon>Kribbellaceae</taxon>
        <taxon>Kribbella</taxon>
    </lineage>
</organism>
<dbReference type="InterPro" id="IPR050902">
    <property type="entry name" value="ABC_Transporter_SBP"/>
</dbReference>
<protein>
    <submittedName>
        <fullName evidence="3">ABC-type Fe3+-hydroxamate transport system substrate-binding protein</fullName>
    </submittedName>
</protein>
<evidence type="ECO:0000259" key="2">
    <source>
        <dbReference type="PROSITE" id="PS50983"/>
    </source>
</evidence>
<accession>A0A7W9MZ62</accession>
<evidence type="ECO:0000313" key="4">
    <source>
        <dbReference type="Proteomes" id="UP000549971"/>
    </source>
</evidence>